<dbReference type="AlphaFoldDB" id="W4RLS6"/>
<dbReference type="Gene3D" id="3.90.226.10">
    <property type="entry name" value="2-enoyl-CoA Hydratase, Chain A, domain 1"/>
    <property type="match status" value="1"/>
</dbReference>
<keyword evidence="2" id="KW-1185">Reference proteome</keyword>
<evidence type="ECO:0000313" key="1">
    <source>
        <dbReference type="EMBL" id="GAE44514.1"/>
    </source>
</evidence>
<name>W4RLS6_9BACI</name>
<dbReference type="CDD" id="cd06558">
    <property type="entry name" value="crotonase-like"/>
    <property type="match status" value="1"/>
</dbReference>
<dbReference type="PANTHER" id="PTHR11941:SF54">
    <property type="entry name" value="ENOYL-COA HYDRATASE, MITOCHONDRIAL"/>
    <property type="match status" value="1"/>
</dbReference>
<evidence type="ECO:0000313" key="2">
    <source>
        <dbReference type="Proteomes" id="UP000018949"/>
    </source>
</evidence>
<proteinExistence type="predicted"/>
<dbReference type="GO" id="GO:0006635">
    <property type="term" value="P:fatty acid beta-oxidation"/>
    <property type="evidence" value="ECO:0007669"/>
    <property type="project" value="TreeGrafter"/>
</dbReference>
<dbReference type="PANTHER" id="PTHR11941">
    <property type="entry name" value="ENOYL-COA HYDRATASE-RELATED"/>
    <property type="match status" value="1"/>
</dbReference>
<dbReference type="EMBL" id="BAUW01000009">
    <property type="protein sequence ID" value="GAE44514.1"/>
    <property type="molecule type" value="Genomic_DNA"/>
</dbReference>
<comment type="caution">
    <text evidence="1">The sequence shown here is derived from an EMBL/GenBank/DDBJ whole genome shotgun (WGS) entry which is preliminary data.</text>
</comment>
<reference evidence="1 2" key="1">
    <citation type="submission" date="2013-12" db="EMBL/GenBank/DDBJ databases">
        <title>NBRP : Genome information of microbial organism related human and environment.</title>
        <authorList>
            <person name="Hattori M."/>
            <person name="Oshima K."/>
            <person name="Inaba H."/>
            <person name="Suda W."/>
            <person name="Sakamoto M."/>
            <person name="Iino T."/>
            <person name="Kitahara M."/>
            <person name="Oshida Y."/>
            <person name="Iida T."/>
            <person name="Kudo T."/>
            <person name="Itoh T."/>
            <person name="Ahmed I."/>
            <person name="Ohkuma M."/>
        </authorList>
    </citation>
    <scope>NUCLEOTIDE SEQUENCE [LARGE SCALE GENOMIC DNA]</scope>
    <source>
        <strain evidence="1 2">JCM 21738</strain>
    </source>
</reference>
<gene>
    <name evidence="1" type="ORF">JCM21738_1232</name>
</gene>
<sequence>MNNIKFQKEQHIAYVTIDRPESLNCFNFETLQELGALVDKLHTDSDVRVVIFTGAGEKAFSAGADLKERKHLTEEEVRRNVKKIRDVFSVIAELPQPTIAAVNGFAFGGGFD</sequence>
<dbReference type="InterPro" id="IPR029045">
    <property type="entry name" value="ClpP/crotonase-like_dom_sf"/>
</dbReference>
<dbReference type="InterPro" id="IPR001753">
    <property type="entry name" value="Enoyl-CoA_hydra/iso"/>
</dbReference>
<accession>W4RLS6</accession>
<dbReference type="Pfam" id="PF00378">
    <property type="entry name" value="ECH_1"/>
    <property type="match status" value="1"/>
</dbReference>
<dbReference type="GO" id="GO:0003824">
    <property type="term" value="F:catalytic activity"/>
    <property type="evidence" value="ECO:0007669"/>
    <property type="project" value="UniProtKB-ARBA"/>
</dbReference>
<organism evidence="1 2">
    <name type="scientific">Mesobacillus boroniphilus JCM 21738</name>
    <dbReference type="NCBI Taxonomy" id="1294265"/>
    <lineage>
        <taxon>Bacteria</taxon>
        <taxon>Bacillati</taxon>
        <taxon>Bacillota</taxon>
        <taxon>Bacilli</taxon>
        <taxon>Bacillales</taxon>
        <taxon>Bacillaceae</taxon>
        <taxon>Mesobacillus</taxon>
    </lineage>
</organism>
<protein>
    <submittedName>
        <fullName evidence="1">Methylglutaconyl-CoA hydratase</fullName>
    </submittedName>
</protein>
<dbReference type="eggNOG" id="COG1024">
    <property type="taxonomic scope" value="Bacteria"/>
</dbReference>
<dbReference type="Proteomes" id="UP000018949">
    <property type="component" value="Unassembled WGS sequence"/>
</dbReference>
<dbReference type="SUPFAM" id="SSF52096">
    <property type="entry name" value="ClpP/crotonase"/>
    <property type="match status" value="1"/>
</dbReference>